<dbReference type="Proteomes" id="UP000295304">
    <property type="component" value="Unassembled WGS sequence"/>
</dbReference>
<accession>A0A4R3J214</accession>
<protein>
    <submittedName>
        <fullName evidence="1">Uncharacterized protein</fullName>
    </submittedName>
</protein>
<organism evidence="1 2">
    <name type="scientific">Varunaivibrio sulfuroxidans</name>
    <dbReference type="NCBI Taxonomy" id="1773489"/>
    <lineage>
        <taxon>Bacteria</taxon>
        <taxon>Pseudomonadati</taxon>
        <taxon>Pseudomonadota</taxon>
        <taxon>Alphaproteobacteria</taxon>
        <taxon>Rhodospirillales</taxon>
        <taxon>Magnetovibrionaceae</taxon>
        <taxon>Varunaivibrio</taxon>
    </lineage>
</organism>
<keyword evidence="2" id="KW-1185">Reference proteome</keyword>
<comment type="caution">
    <text evidence="1">The sequence shown here is derived from an EMBL/GenBank/DDBJ whole genome shotgun (WGS) entry which is preliminary data.</text>
</comment>
<name>A0A4R3J214_9PROT</name>
<evidence type="ECO:0000313" key="2">
    <source>
        <dbReference type="Proteomes" id="UP000295304"/>
    </source>
</evidence>
<gene>
    <name evidence="1" type="ORF">EDD55_1161</name>
</gene>
<dbReference type="EMBL" id="SLZW01000016">
    <property type="protein sequence ID" value="TCS59839.1"/>
    <property type="molecule type" value="Genomic_DNA"/>
</dbReference>
<evidence type="ECO:0000313" key="1">
    <source>
        <dbReference type="EMBL" id="TCS59839.1"/>
    </source>
</evidence>
<dbReference type="AlphaFoldDB" id="A0A4R3J214"/>
<reference evidence="1 2" key="1">
    <citation type="submission" date="2019-03" db="EMBL/GenBank/DDBJ databases">
        <title>Genomic Encyclopedia of Type Strains, Phase IV (KMG-IV): sequencing the most valuable type-strain genomes for metagenomic binning, comparative biology and taxonomic classification.</title>
        <authorList>
            <person name="Goeker M."/>
        </authorList>
    </citation>
    <scope>NUCLEOTIDE SEQUENCE [LARGE SCALE GENOMIC DNA]</scope>
    <source>
        <strain evidence="1 2">DSM 101688</strain>
    </source>
</reference>
<proteinExistence type="predicted"/>
<sequence>MEAYIKFRASKYRDAKELFDIAWKKIDLDEHLSSDEKLYFKGFVLGPAQMTIFFLKHRNNLEPNYNNIHKCNIYGVDLQKISKKWKTHFPMRDHPDWDKYGV</sequence>